<accession>D5UJV1</accession>
<dbReference type="AlphaFoldDB" id="D5UJV1"/>
<evidence type="ECO:0000256" key="2">
    <source>
        <dbReference type="SAM" id="Phobius"/>
    </source>
</evidence>
<proteinExistence type="predicted"/>
<name>D5UJV1_CELFN</name>
<feature type="transmembrane region" description="Helical" evidence="2">
    <location>
        <begin position="47"/>
        <end position="68"/>
    </location>
</feature>
<evidence type="ECO:0000313" key="3">
    <source>
        <dbReference type="EMBL" id="ADG73693.1"/>
    </source>
</evidence>
<dbReference type="eggNOG" id="COG1540">
    <property type="taxonomic scope" value="Bacteria"/>
</dbReference>
<dbReference type="RefSeq" id="WP_013116027.1">
    <property type="nucleotide sequence ID" value="NC_014151.1"/>
</dbReference>
<sequence>MPRLVQAALEKAVTIPSATIHAHVESVKRKYPGASPEDIVALLEREYLLVVAGTGGAVGAAAAAPIVGTGLATALTVSDVATFFGASAAFSLAVASVHGIDVTDTERRKALLLATLLGESGTKVITDSTEIATVRVGKLLLTRMPMGTVRKVNNQLTRKLVRTQAARFGGVALGRLAPYGIGAAIGVAGGRALGQTVVKGARLAFGPPPATFPRVVEAGAAPVVLPAGAAGHPGGAMASPSGGAVPGAAPASPSAGGDATVYPPAGQAPAPTWDAPTADTPTRRRRGLRRR</sequence>
<evidence type="ECO:0000313" key="4">
    <source>
        <dbReference type="Proteomes" id="UP000000849"/>
    </source>
</evidence>
<dbReference type="STRING" id="446466.Cfla_0783"/>
<protein>
    <submittedName>
        <fullName evidence="3">Uncharacterized protein</fullName>
    </submittedName>
</protein>
<evidence type="ECO:0000256" key="1">
    <source>
        <dbReference type="SAM" id="MobiDB-lite"/>
    </source>
</evidence>
<keyword evidence="4" id="KW-1185">Reference proteome</keyword>
<feature type="transmembrane region" description="Helical" evidence="2">
    <location>
        <begin position="80"/>
        <end position="100"/>
    </location>
</feature>
<dbReference type="HOGENOM" id="CLU_058821_2_0_11"/>
<feature type="region of interest" description="Disordered" evidence="1">
    <location>
        <begin position="232"/>
        <end position="291"/>
    </location>
</feature>
<dbReference type="KEGG" id="cfl:Cfla_0783"/>
<keyword evidence="2" id="KW-1133">Transmembrane helix</keyword>
<gene>
    <name evidence="3" type="ordered locus">Cfla_0783</name>
</gene>
<reference evidence="3 4" key="1">
    <citation type="journal article" date="2010" name="Stand. Genomic Sci.">
        <title>Complete genome sequence of Cellulomonas flavigena type strain (134).</title>
        <authorList>
            <person name="Abt B."/>
            <person name="Foster B."/>
            <person name="Lapidus A."/>
            <person name="Clum A."/>
            <person name="Sun H."/>
            <person name="Pukall R."/>
            <person name="Lucas S."/>
            <person name="Glavina Del Rio T."/>
            <person name="Nolan M."/>
            <person name="Tice H."/>
            <person name="Cheng J.F."/>
            <person name="Pitluck S."/>
            <person name="Liolios K."/>
            <person name="Ivanova N."/>
            <person name="Mavromatis K."/>
            <person name="Ovchinnikova G."/>
            <person name="Pati A."/>
            <person name="Goodwin L."/>
            <person name="Chen A."/>
            <person name="Palaniappan K."/>
            <person name="Land M."/>
            <person name="Hauser L."/>
            <person name="Chang Y.J."/>
            <person name="Jeffries C.D."/>
            <person name="Rohde M."/>
            <person name="Goker M."/>
            <person name="Woyke T."/>
            <person name="Bristow J."/>
            <person name="Eisen J.A."/>
            <person name="Markowitz V."/>
            <person name="Hugenholtz P."/>
            <person name="Kyrpides N.C."/>
            <person name="Klenk H.P."/>
        </authorList>
    </citation>
    <scope>NUCLEOTIDE SEQUENCE [LARGE SCALE GENOMIC DNA]</scope>
    <source>
        <strain evidence="4">ATCC 482 / DSM 20109 / BCRC 11376 / JCM 18109 / NBRC 3775 / NCIMB 8073 / NRS 134</strain>
    </source>
</reference>
<organism evidence="3 4">
    <name type="scientific">Cellulomonas flavigena (strain ATCC 482 / DSM 20109 / BCRC 11376 / JCM 18109 / NBRC 3775 / NCIMB 8073 / NRS 134)</name>
    <dbReference type="NCBI Taxonomy" id="446466"/>
    <lineage>
        <taxon>Bacteria</taxon>
        <taxon>Bacillati</taxon>
        <taxon>Actinomycetota</taxon>
        <taxon>Actinomycetes</taxon>
        <taxon>Micrococcales</taxon>
        <taxon>Cellulomonadaceae</taxon>
        <taxon>Cellulomonas</taxon>
    </lineage>
</organism>
<feature type="compositionally biased region" description="Low complexity" evidence="1">
    <location>
        <begin position="232"/>
        <end position="259"/>
    </location>
</feature>
<dbReference type="EMBL" id="CP001964">
    <property type="protein sequence ID" value="ADG73693.1"/>
    <property type="molecule type" value="Genomic_DNA"/>
</dbReference>
<feature type="compositionally biased region" description="Low complexity" evidence="1">
    <location>
        <begin position="268"/>
        <end position="280"/>
    </location>
</feature>
<keyword evidence="2" id="KW-0812">Transmembrane</keyword>
<keyword evidence="2" id="KW-0472">Membrane</keyword>
<dbReference type="Proteomes" id="UP000000849">
    <property type="component" value="Chromosome"/>
</dbReference>